<evidence type="ECO:0008006" key="3">
    <source>
        <dbReference type="Google" id="ProtNLM"/>
    </source>
</evidence>
<accession>A0A376BBU4</accession>
<reference evidence="2" key="1">
    <citation type="submission" date="2018-06" db="EMBL/GenBank/DDBJ databases">
        <authorList>
            <person name="Guldener U."/>
        </authorList>
    </citation>
    <scope>NUCLEOTIDE SEQUENCE [LARGE SCALE GENOMIC DNA]</scope>
    <source>
        <strain evidence="2">UTAD17</strain>
    </source>
</reference>
<proteinExistence type="predicted"/>
<dbReference type="SUPFAM" id="SSF47954">
    <property type="entry name" value="Cyclin-like"/>
    <property type="match status" value="1"/>
</dbReference>
<dbReference type="GO" id="GO:0019901">
    <property type="term" value="F:protein kinase binding"/>
    <property type="evidence" value="ECO:0007669"/>
    <property type="project" value="InterPro"/>
</dbReference>
<dbReference type="VEuPathDB" id="FungiDB:SCODWIG_03927"/>
<dbReference type="GO" id="GO:0000307">
    <property type="term" value="C:cyclin-dependent protein kinase holoenzyme complex"/>
    <property type="evidence" value="ECO:0007669"/>
    <property type="project" value="UniProtKB-ARBA"/>
</dbReference>
<dbReference type="InterPro" id="IPR013922">
    <property type="entry name" value="Cyclin_PHO80-like"/>
</dbReference>
<dbReference type="EMBL" id="UFAJ01001207">
    <property type="protein sequence ID" value="SSD62165.1"/>
    <property type="molecule type" value="Genomic_DNA"/>
</dbReference>
<dbReference type="PANTHER" id="PTHR15615:SF27">
    <property type="entry name" value="PHO85 CYCLIN CLG1"/>
    <property type="match status" value="1"/>
</dbReference>
<gene>
    <name evidence="1" type="ORF">SCODWIG_03927</name>
</gene>
<name>A0A376BBU4_9ASCO</name>
<evidence type="ECO:0000313" key="1">
    <source>
        <dbReference type="EMBL" id="SSD62165.1"/>
    </source>
</evidence>
<organism evidence="1 2">
    <name type="scientific">Saccharomycodes ludwigii</name>
    <dbReference type="NCBI Taxonomy" id="36035"/>
    <lineage>
        <taxon>Eukaryota</taxon>
        <taxon>Fungi</taxon>
        <taxon>Dikarya</taxon>
        <taxon>Ascomycota</taxon>
        <taxon>Saccharomycotina</taxon>
        <taxon>Saccharomycetes</taxon>
        <taxon>Saccharomycodales</taxon>
        <taxon>Saccharomycodaceae</taxon>
        <taxon>Saccharomycodes</taxon>
    </lineage>
</organism>
<protein>
    <recommendedName>
        <fullName evidence="3">PHO85 cyclin CLG1</fullName>
    </recommendedName>
</protein>
<sequence>MSSSAVYYNNYNYGAAVTVAPASNGYGYLPPALHQQQYQAPVHYVPTGSVATIQQQKSEGGVAEYVDYNFDLMTDFVVQNACLTFDREDALCITSSLYGKKAAGEKSILEIFTSGVNFVLNSIRLPSVSIYLALDYLSKYVSKFKNNNLDAIGGNSESVIYQNLIIALILANKFYDDKTFTNKSWAHATGVDLKVINKMEREWLEVFDWKLFDDKFVLYEEYCKSFEIFCLATVTKQAAELAQITTNMNDECNNGPFYDNKVCYGSTNVKSSYQTPVKLPSIMYNNSTNYYSYSSPNCSSDFASPVSSIYSTNVVSNNNGNDNYGCPSQNLFSSQQQQQYASQCNSIGTEGYYTNIDNGINNNINHNNSGYYYYYNNGNNISNVNAYNINTAEPQQMLQFTPQSQQQYYY</sequence>
<dbReference type="Proteomes" id="UP000262825">
    <property type="component" value="Unassembled WGS sequence"/>
</dbReference>
<dbReference type="GO" id="GO:0016538">
    <property type="term" value="F:cyclin-dependent protein serine/threonine kinase regulator activity"/>
    <property type="evidence" value="ECO:0007669"/>
    <property type="project" value="TreeGrafter"/>
</dbReference>
<dbReference type="CDD" id="cd20557">
    <property type="entry name" value="CYCLIN_ScPCL1-like"/>
    <property type="match status" value="1"/>
</dbReference>
<dbReference type="GO" id="GO:0005634">
    <property type="term" value="C:nucleus"/>
    <property type="evidence" value="ECO:0007669"/>
    <property type="project" value="TreeGrafter"/>
</dbReference>
<dbReference type="PANTHER" id="PTHR15615">
    <property type="match status" value="1"/>
</dbReference>
<keyword evidence="2" id="KW-1185">Reference proteome</keyword>
<dbReference type="AlphaFoldDB" id="A0A376BBU4"/>
<dbReference type="Gene3D" id="1.10.472.10">
    <property type="entry name" value="Cyclin-like"/>
    <property type="match status" value="1"/>
</dbReference>
<evidence type="ECO:0000313" key="2">
    <source>
        <dbReference type="Proteomes" id="UP000262825"/>
    </source>
</evidence>
<dbReference type="InterPro" id="IPR036915">
    <property type="entry name" value="Cyclin-like_sf"/>
</dbReference>
<dbReference type="Pfam" id="PF08613">
    <property type="entry name" value="Cyclin"/>
    <property type="match status" value="1"/>
</dbReference>